<keyword evidence="4" id="KW-1185">Reference proteome</keyword>
<accession>A0AAV0FT49</accession>
<dbReference type="GO" id="GO:0010494">
    <property type="term" value="C:cytoplasmic stress granule"/>
    <property type="evidence" value="ECO:0007669"/>
    <property type="project" value="TreeGrafter"/>
</dbReference>
<dbReference type="PANTHER" id="PTHR12854:SF12">
    <property type="entry name" value="POLYADENYLATE-BINDING PROTEIN INTERACTING PROTEIN"/>
    <property type="match status" value="1"/>
</dbReference>
<gene>
    <name evidence="3" type="ORF">CEPIT_LOCUS37126</name>
</gene>
<organism evidence="3 4">
    <name type="scientific">Cuscuta epithymum</name>
    <dbReference type="NCBI Taxonomy" id="186058"/>
    <lineage>
        <taxon>Eukaryota</taxon>
        <taxon>Viridiplantae</taxon>
        <taxon>Streptophyta</taxon>
        <taxon>Embryophyta</taxon>
        <taxon>Tracheophyta</taxon>
        <taxon>Spermatophyta</taxon>
        <taxon>Magnoliopsida</taxon>
        <taxon>eudicotyledons</taxon>
        <taxon>Gunneridae</taxon>
        <taxon>Pentapetalae</taxon>
        <taxon>asterids</taxon>
        <taxon>lamiids</taxon>
        <taxon>Solanales</taxon>
        <taxon>Convolvulaceae</taxon>
        <taxon>Cuscuteae</taxon>
        <taxon>Cuscuta</taxon>
        <taxon>Cuscuta subgen. Cuscuta</taxon>
    </lineage>
</organism>
<dbReference type="InterPro" id="IPR045117">
    <property type="entry name" value="ATXN2-like"/>
</dbReference>
<evidence type="ECO:0000313" key="4">
    <source>
        <dbReference type="Proteomes" id="UP001152523"/>
    </source>
</evidence>
<protein>
    <recommendedName>
        <fullName evidence="2">Ataxin 2 SM domain-containing protein</fullName>
    </recommendedName>
</protein>
<feature type="compositionally biased region" description="Basic and acidic residues" evidence="1">
    <location>
        <begin position="119"/>
        <end position="140"/>
    </location>
</feature>
<comment type="caution">
    <text evidence="3">The sequence shown here is derived from an EMBL/GenBank/DDBJ whole genome shotgun (WGS) entry which is preliminary data.</text>
</comment>
<dbReference type="GO" id="GO:0034063">
    <property type="term" value="P:stress granule assembly"/>
    <property type="evidence" value="ECO:0007669"/>
    <property type="project" value="TreeGrafter"/>
</dbReference>
<dbReference type="EMBL" id="CAMAPF010001012">
    <property type="protein sequence ID" value="CAH9138841.1"/>
    <property type="molecule type" value="Genomic_DNA"/>
</dbReference>
<dbReference type="PANTHER" id="PTHR12854">
    <property type="entry name" value="ATAXIN 2-RELATED"/>
    <property type="match status" value="1"/>
</dbReference>
<dbReference type="AlphaFoldDB" id="A0AAV0FT49"/>
<feature type="region of interest" description="Disordered" evidence="1">
    <location>
        <begin position="104"/>
        <end position="156"/>
    </location>
</feature>
<sequence>MGCRQGGVAEEGNAAVSDVLLLTTMCIVGLPVDVHVKDGSIYSGIFHTACVDNNYAIVLKKATMVKKGSKEANVTSGNVIETLVILSEDLAQVVAKGITLPSDGIPGHVKGDGGGAVVDDIHSPEDVEREAKSSKPDESNRKRRAQVSKKEGRLDRREITVFHQGQTRQEDQGTNPQVHVCQSHCNALRESLGQSPVIACSDTPIVSLAKLEINQRSAISPSGVPKEGTSVSDVTPSKVFPSSSHFQTDLVPPRSSICNKSAKESKLNPGAKIFRPSLIHQRAVNPPAMQTMAYVPESCHVVPVATPEPEVEIGASLPPRSSLPIKLFQYNNLVAGNGNIDVQYVQPGMGYTGNRTVPRYGSQYDQPLAGTGYMHPITENVTVGHLGPVVYVHPVSHGVVQSTSGFSQVPSCTSLNPLQANLAKHQGNTATQTFPLRVAPPFIAGAQHTYTLPSQVRLSHPSFPLMRLVQIPGSNGVFSSKFA</sequence>
<evidence type="ECO:0000313" key="3">
    <source>
        <dbReference type="EMBL" id="CAH9138841.1"/>
    </source>
</evidence>
<feature type="domain" description="Ataxin 2 SM" evidence="2">
    <location>
        <begin position="18"/>
        <end position="96"/>
    </location>
</feature>
<proteinExistence type="predicted"/>
<dbReference type="Pfam" id="PF14438">
    <property type="entry name" value="SM-ATX"/>
    <property type="match status" value="1"/>
</dbReference>
<evidence type="ECO:0000256" key="1">
    <source>
        <dbReference type="SAM" id="MobiDB-lite"/>
    </source>
</evidence>
<evidence type="ECO:0000259" key="2">
    <source>
        <dbReference type="Pfam" id="PF14438"/>
    </source>
</evidence>
<dbReference type="GO" id="GO:0003729">
    <property type="term" value="F:mRNA binding"/>
    <property type="evidence" value="ECO:0007669"/>
    <property type="project" value="TreeGrafter"/>
</dbReference>
<dbReference type="InterPro" id="IPR025852">
    <property type="entry name" value="SM_dom_ATX"/>
</dbReference>
<reference evidence="3" key="1">
    <citation type="submission" date="2022-07" db="EMBL/GenBank/DDBJ databases">
        <authorList>
            <person name="Macas J."/>
            <person name="Novak P."/>
            <person name="Neumann P."/>
        </authorList>
    </citation>
    <scope>NUCLEOTIDE SEQUENCE</scope>
</reference>
<name>A0AAV0FT49_9ASTE</name>
<dbReference type="Proteomes" id="UP001152523">
    <property type="component" value="Unassembled WGS sequence"/>
</dbReference>